<name>A0A7J5BQ56_9MICO</name>
<dbReference type="PROSITE" id="PS50931">
    <property type="entry name" value="HTH_LYSR"/>
    <property type="match status" value="1"/>
</dbReference>
<dbReference type="OrthoDB" id="3461141at2"/>
<accession>A0A7J5BQ56</accession>
<dbReference type="InterPro" id="IPR036388">
    <property type="entry name" value="WH-like_DNA-bd_sf"/>
</dbReference>
<dbReference type="PANTHER" id="PTHR30346">
    <property type="entry name" value="TRANSCRIPTIONAL DUAL REGULATOR HCAR-RELATED"/>
    <property type="match status" value="1"/>
</dbReference>
<dbReference type="GO" id="GO:0032993">
    <property type="term" value="C:protein-DNA complex"/>
    <property type="evidence" value="ECO:0007669"/>
    <property type="project" value="TreeGrafter"/>
</dbReference>
<evidence type="ECO:0000256" key="3">
    <source>
        <dbReference type="ARBA" id="ARBA00023125"/>
    </source>
</evidence>
<proteinExistence type="inferred from homology"/>
<dbReference type="GO" id="GO:0003700">
    <property type="term" value="F:DNA-binding transcription factor activity"/>
    <property type="evidence" value="ECO:0007669"/>
    <property type="project" value="InterPro"/>
</dbReference>
<dbReference type="Proteomes" id="UP000467240">
    <property type="component" value="Unassembled WGS sequence"/>
</dbReference>
<evidence type="ECO:0000256" key="4">
    <source>
        <dbReference type="ARBA" id="ARBA00023163"/>
    </source>
</evidence>
<comment type="similarity">
    <text evidence="1">Belongs to the LysR transcriptional regulatory family.</text>
</comment>
<sequence>MLRIDSGDAGDDAVAPGGSRTPEITFTQLRYFVRSAELRSMSKAAVSLFVAQSAISTSIGNLERTLGTALFVRHRAKGLSLTAEGVTYLAEVRGVLQALEEANLAIDPSRMAGSYEVGCFPTLVPFWMPSAMNDLRERYPDLHTKIREVRDDEIARRLLDRELEVVLAYDLTTHPQLDFVPIATAPPYAVVSVDHPLAARGRVRLGELSESTPLILLDMAGSAQYFRRTLEAAGASTEPVHRLENYEAVRAMVARGHGYTLLNQRPRHDFTYDGYETRTLALEPDLPSLHVGFMIRSSEPLTRKGAAFIRSCHTLAVELGQAVGTVPNLVRAARLDDLDTPASD</sequence>
<evidence type="ECO:0000256" key="2">
    <source>
        <dbReference type="ARBA" id="ARBA00023015"/>
    </source>
</evidence>
<dbReference type="SUPFAM" id="SSF46785">
    <property type="entry name" value="Winged helix' DNA-binding domain"/>
    <property type="match status" value="1"/>
</dbReference>
<dbReference type="AlphaFoldDB" id="A0A7J5BQ56"/>
<evidence type="ECO:0000313" key="7">
    <source>
        <dbReference type="Proteomes" id="UP000467240"/>
    </source>
</evidence>
<keyword evidence="2" id="KW-0805">Transcription regulation</keyword>
<keyword evidence="3" id="KW-0238">DNA-binding</keyword>
<dbReference type="Pfam" id="PF00126">
    <property type="entry name" value="HTH_1"/>
    <property type="match status" value="1"/>
</dbReference>
<dbReference type="SUPFAM" id="SSF53850">
    <property type="entry name" value="Periplasmic binding protein-like II"/>
    <property type="match status" value="1"/>
</dbReference>
<dbReference type="InterPro" id="IPR000847">
    <property type="entry name" value="LysR_HTH_N"/>
</dbReference>
<organism evidence="6 7">
    <name type="scientific">Pseudoclavibacter chungangensis</name>
    <dbReference type="NCBI Taxonomy" id="587635"/>
    <lineage>
        <taxon>Bacteria</taxon>
        <taxon>Bacillati</taxon>
        <taxon>Actinomycetota</taxon>
        <taxon>Actinomycetes</taxon>
        <taxon>Micrococcales</taxon>
        <taxon>Microbacteriaceae</taxon>
        <taxon>Pseudoclavibacter</taxon>
    </lineage>
</organism>
<reference evidence="6 7" key="1">
    <citation type="submission" date="2019-09" db="EMBL/GenBank/DDBJ databases">
        <title>Phylogeny of genus Pseudoclavibacter and closely related genus.</title>
        <authorList>
            <person name="Li Y."/>
        </authorList>
    </citation>
    <scope>NUCLEOTIDE SEQUENCE [LARGE SCALE GENOMIC DNA]</scope>
    <source>
        <strain evidence="6 7">DSM 23821</strain>
    </source>
</reference>
<gene>
    <name evidence="6" type="ORF">F8O01_11810</name>
</gene>
<dbReference type="GO" id="GO:0003677">
    <property type="term" value="F:DNA binding"/>
    <property type="evidence" value="ECO:0007669"/>
    <property type="project" value="UniProtKB-KW"/>
</dbReference>
<dbReference type="EMBL" id="WBJZ01000014">
    <property type="protein sequence ID" value="KAB1655676.1"/>
    <property type="molecule type" value="Genomic_DNA"/>
</dbReference>
<dbReference type="PRINTS" id="PR00039">
    <property type="entry name" value="HTHLYSR"/>
</dbReference>
<feature type="domain" description="HTH lysR-type" evidence="5">
    <location>
        <begin position="24"/>
        <end position="82"/>
    </location>
</feature>
<keyword evidence="4" id="KW-0804">Transcription</keyword>
<dbReference type="InterPro" id="IPR036390">
    <property type="entry name" value="WH_DNA-bd_sf"/>
</dbReference>
<evidence type="ECO:0000259" key="5">
    <source>
        <dbReference type="PROSITE" id="PS50931"/>
    </source>
</evidence>
<dbReference type="InterPro" id="IPR005119">
    <property type="entry name" value="LysR_subst-bd"/>
</dbReference>
<protein>
    <submittedName>
        <fullName evidence="6">LysR family transcriptional regulator</fullName>
    </submittedName>
</protein>
<dbReference type="PANTHER" id="PTHR30346:SF0">
    <property type="entry name" value="HCA OPERON TRANSCRIPTIONAL ACTIVATOR HCAR"/>
    <property type="match status" value="1"/>
</dbReference>
<comment type="caution">
    <text evidence="6">The sequence shown here is derived from an EMBL/GenBank/DDBJ whole genome shotgun (WGS) entry which is preliminary data.</text>
</comment>
<evidence type="ECO:0000313" key="6">
    <source>
        <dbReference type="EMBL" id="KAB1655676.1"/>
    </source>
</evidence>
<dbReference type="Gene3D" id="3.40.190.10">
    <property type="entry name" value="Periplasmic binding protein-like II"/>
    <property type="match status" value="2"/>
</dbReference>
<dbReference type="Pfam" id="PF03466">
    <property type="entry name" value="LysR_substrate"/>
    <property type="match status" value="1"/>
</dbReference>
<keyword evidence="7" id="KW-1185">Reference proteome</keyword>
<evidence type="ECO:0000256" key="1">
    <source>
        <dbReference type="ARBA" id="ARBA00009437"/>
    </source>
</evidence>
<dbReference type="RefSeq" id="WP_158041063.1">
    <property type="nucleotide sequence ID" value="NZ_JACCFV010000001.1"/>
</dbReference>
<dbReference type="Gene3D" id="1.10.10.10">
    <property type="entry name" value="Winged helix-like DNA-binding domain superfamily/Winged helix DNA-binding domain"/>
    <property type="match status" value="1"/>
</dbReference>